<evidence type="ECO:0000313" key="2">
    <source>
        <dbReference type="Proteomes" id="UP000178349"/>
    </source>
</evidence>
<name>A0A1F6NM76_9BACT</name>
<dbReference type="EMBL" id="MFQW01000052">
    <property type="protein sequence ID" value="OGH84969.1"/>
    <property type="molecule type" value="Genomic_DNA"/>
</dbReference>
<dbReference type="Proteomes" id="UP000178349">
    <property type="component" value="Unassembled WGS sequence"/>
</dbReference>
<sequence length="105" mass="12363">MLEKRTDLSKYEKLTLADEFETFLGDESKDHLYQRLLYIWRNHGIEATKLFCINDADKFPLGEDRVKSYLENKLFDAGEDGLSKKTPWNNYKRQKAGLSVLHSFE</sequence>
<dbReference type="AlphaFoldDB" id="A0A1F6NM76"/>
<protein>
    <submittedName>
        <fullName evidence="1">Uncharacterized protein</fullName>
    </submittedName>
</protein>
<reference evidence="1 2" key="1">
    <citation type="journal article" date="2016" name="Nat. Commun.">
        <title>Thousands of microbial genomes shed light on interconnected biogeochemical processes in an aquifer system.</title>
        <authorList>
            <person name="Anantharaman K."/>
            <person name="Brown C.T."/>
            <person name="Hug L.A."/>
            <person name="Sharon I."/>
            <person name="Castelle C.J."/>
            <person name="Probst A.J."/>
            <person name="Thomas B.C."/>
            <person name="Singh A."/>
            <person name="Wilkins M.J."/>
            <person name="Karaoz U."/>
            <person name="Brodie E.L."/>
            <person name="Williams K.H."/>
            <person name="Hubbard S.S."/>
            <person name="Banfield J.F."/>
        </authorList>
    </citation>
    <scope>NUCLEOTIDE SEQUENCE [LARGE SCALE GENOMIC DNA]</scope>
</reference>
<comment type="caution">
    <text evidence="1">The sequence shown here is derived from an EMBL/GenBank/DDBJ whole genome shotgun (WGS) entry which is preliminary data.</text>
</comment>
<proteinExistence type="predicted"/>
<organism evidence="1 2">
    <name type="scientific">Candidatus Magasanikbacteria bacterium RIFOXYC12_FULL_33_11</name>
    <dbReference type="NCBI Taxonomy" id="1798701"/>
    <lineage>
        <taxon>Bacteria</taxon>
        <taxon>Candidatus Magasanikiibacteriota</taxon>
    </lineage>
</organism>
<accession>A0A1F6NM76</accession>
<evidence type="ECO:0000313" key="1">
    <source>
        <dbReference type="EMBL" id="OGH84969.1"/>
    </source>
</evidence>
<gene>
    <name evidence="1" type="ORF">A2493_01740</name>
</gene>